<keyword evidence="1" id="KW-1133">Transmembrane helix</keyword>
<dbReference type="EMBL" id="AZBU02000001">
    <property type="protein sequence ID" value="TMS34393.1"/>
    <property type="molecule type" value="Genomic_DNA"/>
</dbReference>
<sequence>MAKMTACQSPHSQAFFDPHSQFHSYFRSSYPPDQDAMVSESKPSSPAKKALVVIGVLVIIVIAVGLLINFTGAYDKLKKWILERMKEWVLKEMGLNNELVRNLLKDGGVGMIGDKAKDVVGGMKSKLGF</sequence>
<evidence type="ECO:0000256" key="1">
    <source>
        <dbReference type="SAM" id="Phobius"/>
    </source>
</evidence>
<keyword evidence="1" id="KW-0812">Transmembrane</keyword>
<comment type="caution">
    <text evidence="2">The sequence shown here is derived from an EMBL/GenBank/DDBJ whole genome shotgun (WGS) entry which is preliminary data.</text>
</comment>
<gene>
    <name evidence="2" type="ORF">L596_001999</name>
</gene>
<dbReference type="EMBL" id="CM016762">
    <property type="protein sequence ID" value="TMS34393.1"/>
    <property type="molecule type" value="Genomic_DNA"/>
</dbReference>
<feature type="transmembrane region" description="Helical" evidence="1">
    <location>
        <begin position="50"/>
        <end position="74"/>
    </location>
</feature>
<proteinExistence type="predicted"/>
<reference evidence="2 3" key="2">
    <citation type="journal article" date="2019" name="G3 (Bethesda)">
        <title>Hybrid Assembly of the Genome of the Entomopathogenic Nematode Steinernema carpocapsae Identifies the X-Chromosome.</title>
        <authorList>
            <person name="Serra L."/>
            <person name="Macchietto M."/>
            <person name="Macias-Munoz A."/>
            <person name="McGill C.J."/>
            <person name="Rodriguez I.M."/>
            <person name="Rodriguez B."/>
            <person name="Murad R."/>
            <person name="Mortazavi A."/>
        </authorList>
    </citation>
    <scope>NUCLEOTIDE SEQUENCE [LARGE SCALE GENOMIC DNA]</scope>
    <source>
        <strain evidence="2 3">ALL</strain>
    </source>
</reference>
<dbReference type="AlphaFoldDB" id="A0A4V6I7J6"/>
<dbReference type="Proteomes" id="UP000298663">
    <property type="component" value="Chromosome X"/>
</dbReference>
<evidence type="ECO:0000313" key="3">
    <source>
        <dbReference type="Proteomes" id="UP000298663"/>
    </source>
</evidence>
<evidence type="ECO:0000313" key="2">
    <source>
        <dbReference type="EMBL" id="TMS34393.1"/>
    </source>
</evidence>
<protein>
    <submittedName>
        <fullName evidence="2">Uncharacterized protein</fullName>
    </submittedName>
</protein>
<organism evidence="2 3">
    <name type="scientific">Steinernema carpocapsae</name>
    <name type="common">Entomopathogenic nematode</name>
    <dbReference type="NCBI Taxonomy" id="34508"/>
    <lineage>
        <taxon>Eukaryota</taxon>
        <taxon>Metazoa</taxon>
        <taxon>Ecdysozoa</taxon>
        <taxon>Nematoda</taxon>
        <taxon>Chromadorea</taxon>
        <taxon>Rhabditida</taxon>
        <taxon>Tylenchina</taxon>
        <taxon>Panagrolaimomorpha</taxon>
        <taxon>Strongyloidoidea</taxon>
        <taxon>Steinernematidae</taxon>
        <taxon>Steinernema</taxon>
    </lineage>
</organism>
<keyword evidence="1" id="KW-0472">Membrane</keyword>
<keyword evidence="3" id="KW-1185">Reference proteome</keyword>
<name>A0A4V6I7J6_STECR</name>
<accession>A0A4V6I7J6</accession>
<reference evidence="2 3" key="1">
    <citation type="journal article" date="2015" name="Genome Biol.">
        <title>Comparative genomics of Steinernema reveals deeply conserved gene regulatory networks.</title>
        <authorList>
            <person name="Dillman A.R."/>
            <person name="Macchietto M."/>
            <person name="Porter C.F."/>
            <person name="Rogers A."/>
            <person name="Williams B."/>
            <person name="Antoshechkin I."/>
            <person name="Lee M.M."/>
            <person name="Goodwin Z."/>
            <person name="Lu X."/>
            <person name="Lewis E.E."/>
            <person name="Goodrich-Blair H."/>
            <person name="Stock S.P."/>
            <person name="Adams B.J."/>
            <person name="Sternberg P.W."/>
            <person name="Mortazavi A."/>
        </authorList>
    </citation>
    <scope>NUCLEOTIDE SEQUENCE [LARGE SCALE GENOMIC DNA]</scope>
    <source>
        <strain evidence="2 3">ALL</strain>
    </source>
</reference>